<dbReference type="Proteomes" id="UP000292957">
    <property type="component" value="Unassembled WGS sequence"/>
</dbReference>
<dbReference type="AlphaFoldDB" id="A0A4Q9MAL0"/>
<accession>A0A4Q9MAL0</accession>
<evidence type="ECO:0000313" key="1">
    <source>
        <dbReference type="EMBL" id="TBU24215.1"/>
    </source>
</evidence>
<organism evidence="1">
    <name type="scientific">Dichomitus squalens</name>
    <dbReference type="NCBI Taxonomy" id="114155"/>
    <lineage>
        <taxon>Eukaryota</taxon>
        <taxon>Fungi</taxon>
        <taxon>Dikarya</taxon>
        <taxon>Basidiomycota</taxon>
        <taxon>Agaricomycotina</taxon>
        <taxon>Agaricomycetes</taxon>
        <taxon>Polyporales</taxon>
        <taxon>Polyporaceae</taxon>
        <taxon>Dichomitus</taxon>
    </lineage>
</organism>
<dbReference type="EMBL" id="ML143485">
    <property type="protein sequence ID" value="TBU24215.1"/>
    <property type="molecule type" value="Genomic_DNA"/>
</dbReference>
<reference evidence="1" key="1">
    <citation type="submission" date="2019-01" db="EMBL/GenBank/DDBJ databases">
        <title>Draft genome sequences of three monokaryotic isolates of the white-rot basidiomycete fungus Dichomitus squalens.</title>
        <authorList>
            <consortium name="DOE Joint Genome Institute"/>
            <person name="Lopez S.C."/>
            <person name="Andreopoulos B."/>
            <person name="Pangilinan J."/>
            <person name="Lipzen A."/>
            <person name="Riley R."/>
            <person name="Ahrendt S."/>
            <person name="Ng V."/>
            <person name="Barry K."/>
            <person name="Daum C."/>
            <person name="Grigoriev I.V."/>
            <person name="Hilden K.S."/>
            <person name="Makela M.R."/>
            <person name="de Vries R.P."/>
        </authorList>
    </citation>
    <scope>NUCLEOTIDE SEQUENCE [LARGE SCALE GENOMIC DNA]</scope>
    <source>
        <strain evidence="1">OM18370.1</strain>
    </source>
</reference>
<protein>
    <submittedName>
        <fullName evidence="1">Uncharacterized protein</fullName>
    </submittedName>
</protein>
<proteinExistence type="predicted"/>
<gene>
    <name evidence="1" type="ORF">BD311DRAFT_767048</name>
</gene>
<sequence length="74" mass="8184">MEDDLVGACLICREWWAIGRTAESTFSTVTYEILGPWTARKQRCRRVGRGAEATCCPGDRTTLLADSGMSSRRG</sequence>
<name>A0A4Q9MAL0_9APHY</name>